<dbReference type="InterPro" id="IPR050121">
    <property type="entry name" value="Cytochrome_P450_monoxygenase"/>
</dbReference>
<keyword evidence="6" id="KW-0560">Oxidoreductase</keyword>
<dbReference type="EMBL" id="RBNI01005176">
    <property type="protein sequence ID" value="RUP46957.1"/>
    <property type="molecule type" value="Genomic_DNA"/>
</dbReference>
<dbReference type="InterPro" id="IPR036396">
    <property type="entry name" value="Cyt_P450_sf"/>
</dbReference>
<proteinExistence type="inferred from homology"/>
<dbReference type="Pfam" id="PF00067">
    <property type="entry name" value="p450"/>
    <property type="match status" value="1"/>
</dbReference>
<keyword evidence="5 6" id="KW-0349">Heme</keyword>
<dbReference type="PANTHER" id="PTHR24305:SF166">
    <property type="entry name" value="CYTOCHROME P450 12A4, MITOCHONDRIAL-RELATED"/>
    <property type="match status" value="1"/>
</dbReference>
<name>A0A433D7W3_9FUNG</name>
<dbReference type="GO" id="GO:0020037">
    <property type="term" value="F:heme binding"/>
    <property type="evidence" value="ECO:0007669"/>
    <property type="project" value="InterPro"/>
</dbReference>
<evidence type="ECO:0000313" key="8">
    <source>
        <dbReference type="Proteomes" id="UP000268093"/>
    </source>
</evidence>
<dbReference type="PANTHER" id="PTHR24305">
    <property type="entry name" value="CYTOCHROME P450"/>
    <property type="match status" value="1"/>
</dbReference>
<dbReference type="PRINTS" id="PR00463">
    <property type="entry name" value="EP450I"/>
</dbReference>
<protein>
    <submittedName>
        <fullName evidence="7">Cytochrome P450</fullName>
    </submittedName>
</protein>
<feature type="binding site" description="axial binding residue" evidence="5">
    <location>
        <position position="542"/>
    </location>
    <ligand>
        <name>heme</name>
        <dbReference type="ChEBI" id="CHEBI:30413"/>
    </ligand>
    <ligandPart>
        <name>Fe</name>
        <dbReference type="ChEBI" id="CHEBI:18248"/>
    </ligandPart>
</feature>
<keyword evidence="4 5" id="KW-0408">Iron</keyword>
<dbReference type="Gene3D" id="1.10.630.10">
    <property type="entry name" value="Cytochrome P450"/>
    <property type="match status" value="1"/>
</dbReference>
<keyword evidence="6" id="KW-0503">Monooxygenase</keyword>
<dbReference type="PRINTS" id="PR00385">
    <property type="entry name" value="P450"/>
</dbReference>
<accession>A0A433D7W3</accession>
<dbReference type="InterPro" id="IPR001128">
    <property type="entry name" value="Cyt_P450"/>
</dbReference>
<evidence type="ECO:0000256" key="1">
    <source>
        <dbReference type="ARBA" id="ARBA00001971"/>
    </source>
</evidence>
<dbReference type="OrthoDB" id="1470350at2759"/>
<dbReference type="InterPro" id="IPR017972">
    <property type="entry name" value="Cyt_P450_CS"/>
</dbReference>
<comment type="cofactor">
    <cofactor evidence="1 5">
        <name>heme</name>
        <dbReference type="ChEBI" id="CHEBI:30413"/>
    </cofactor>
</comment>
<dbReference type="GO" id="GO:0016705">
    <property type="term" value="F:oxidoreductase activity, acting on paired donors, with incorporation or reduction of molecular oxygen"/>
    <property type="evidence" value="ECO:0007669"/>
    <property type="project" value="InterPro"/>
</dbReference>
<keyword evidence="8" id="KW-1185">Reference proteome</keyword>
<sequence length="598" mass="67313">MSLISRYSDYLPALLEKLTDRSLAKSVTTALVVLVTVRIIANVDTAQGLLLTIQQDSGTAPKPHHCHTLQIPCYQRQIVSTGPVTIQSCHDDNALRYSPLQSVWSRSVLQNKLHDKYGPIVLLGKLSLCSKSSEGARYSSFCNVLSYFSLEAPSIVSIEEKDLIKKVRQRSTTYAILRSCDRGLPQGPSVRQTPRRCETSRVVYRDHSRKGPPPIPINNQCLSSFLNVENSDKAFHKSRRRVLSPAFSISYIQNLEPLMQTLEEALVQRLHRECKNGVDGSAVVDIWDLISKLAVDMIGEACFGVSFRMVETGNDHPLPNSIAKSLVSAALFNSLPILHYIPFFKRIDPYLANFVLGAINERRTSGVRRYDILQLLLDMQQNEDFALTDEEIRKESMIFFAAGSETTGNTTSFTVIDLVHNPACLAKLRQELDDTFPDPMGTTPITHDACKALPYLNAVLNEGMRLHPVTLTGVTREPDDDFVLGPYALPKGTIVVSDFPRAQTNTKYWGEDAKQFNPDRFLPGKEQPTDAFYPFSGGTRNCIGKNFAWMEMRLTLAHLLRRFDIEFIPGQNESIVQFITVRLVENKYNIRLLMQNRK</sequence>
<dbReference type="AlphaFoldDB" id="A0A433D7W3"/>
<dbReference type="InterPro" id="IPR002401">
    <property type="entry name" value="Cyt_P450_E_grp-I"/>
</dbReference>
<evidence type="ECO:0000256" key="4">
    <source>
        <dbReference type="ARBA" id="ARBA00023004"/>
    </source>
</evidence>
<keyword evidence="3 5" id="KW-0479">Metal-binding</keyword>
<evidence type="ECO:0000256" key="6">
    <source>
        <dbReference type="RuleBase" id="RU000461"/>
    </source>
</evidence>
<evidence type="ECO:0000256" key="2">
    <source>
        <dbReference type="ARBA" id="ARBA00010617"/>
    </source>
</evidence>
<dbReference type="Proteomes" id="UP000268093">
    <property type="component" value="Unassembled WGS sequence"/>
</dbReference>
<evidence type="ECO:0000256" key="5">
    <source>
        <dbReference type="PIRSR" id="PIRSR602401-1"/>
    </source>
</evidence>
<dbReference type="GO" id="GO:0004497">
    <property type="term" value="F:monooxygenase activity"/>
    <property type="evidence" value="ECO:0007669"/>
    <property type="project" value="UniProtKB-KW"/>
</dbReference>
<evidence type="ECO:0000313" key="7">
    <source>
        <dbReference type="EMBL" id="RUP46957.1"/>
    </source>
</evidence>
<comment type="caution">
    <text evidence="7">The sequence shown here is derived from an EMBL/GenBank/DDBJ whole genome shotgun (WGS) entry which is preliminary data.</text>
</comment>
<gene>
    <name evidence="7" type="ORF">BC936DRAFT_146330</name>
</gene>
<dbReference type="PROSITE" id="PS00086">
    <property type="entry name" value="CYTOCHROME_P450"/>
    <property type="match status" value="1"/>
</dbReference>
<dbReference type="SUPFAM" id="SSF48264">
    <property type="entry name" value="Cytochrome P450"/>
    <property type="match status" value="1"/>
</dbReference>
<evidence type="ECO:0000256" key="3">
    <source>
        <dbReference type="ARBA" id="ARBA00022723"/>
    </source>
</evidence>
<organism evidence="7 8">
    <name type="scientific">Jimgerdemannia flammicorona</name>
    <dbReference type="NCBI Taxonomy" id="994334"/>
    <lineage>
        <taxon>Eukaryota</taxon>
        <taxon>Fungi</taxon>
        <taxon>Fungi incertae sedis</taxon>
        <taxon>Mucoromycota</taxon>
        <taxon>Mucoromycotina</taxon>
        <taxon>Endogonomycetes</taxon>
        <taxon>Endogonales</taxon>
        <taxon>Endogonaceae</taxon>
        <taxon>Jimgerdemannia</taxon>
    </lineage>
</organism>
<reference evidence="7 8" key="1">
    <citation type="journal article" date="2018" name="New Phytol.">
        <title>Phylogenomics of Endogonaceae and evolution of mycorrhizas within Mucoromycota.</title>
        <authorList>
            <person name="Chang Y."/>
            <person name="Desiro A."/>
            <person name="Na H."/>
            <person name="Sandor L."/>
            <person name="Lipzen A."/>
            <person name="Clum A."/>
            <person name="Barry K."/>
            <person name="Grigoriev I.V."/>
            <person name="Martin F.M."/>
            <person name="Stajich J.E."/>
            <person name="Smith M.E."/>
            <person name="Bonito G."/>
            <person name="Spatafora J.W."/>
        </authorList>
    </citation>
    <scope>NUCLEOTIDE SEQUENCE [LARGE SCALE GENOMIC DNA]</scope>
    <source>
        <strain evidence="7 8">GMNB39</strain>
    </source>
</reference>
<dbReference type="GO" id="GO:0005506">
    <property type="term" value="F:iron ion binding"/>
    <property type="evidence" value="ECO:0007669"/>
    <property type="project" value="InterPro"/>
</dbReference>
<comment type="similarity">
    <text evidence="2 6">Belongs to the cytochrome P450 family.</text>
</comment>